<name>A0AAP9UDK1_CLOBU</name>
<evidence type="ECO:0000256" key="3">
    <source>
        <dbReference type="PROSITE-ProRule" id="PRU00591"/>
    </source>
</evidence>
<sequence>MLLMKLIFSDGHTPSGTAGCGAVDIIDESICTREVGPLCVKYASQEGHNACELVVNHENSYNCEDCYTRVDQANNIGSDLFTEIHFNSGSGNPSGVEVLVNSMNSSAVKYAERVCEKISSAFNIPNRGVKVQRLIVLSRTNMPAMLVECHFVQEHDGILYDADKLARCIVGGILNKDILSNWNLGWNGVLGSWWYCTSVEDKTYYKSEWKLIDNKWYLFDSEGWCRVGWVKYITNSNNKVVWYYLDSDNCDMAIGWHKIDGDWFFFDNNGEMATGWIVDNGKDYYLYSTGQMAHDCEMYGYKFDSEGIATKIE</sequence>
<dbReference type="PANTHER" id="PTHR30404">
    <property type="entry name" value="N-ACETYLMURAMOYL-L-ALANINE AMIDASE"/>
    <property type="match status" value="1"/>
</dbReference>
<evidence type="ECO:0000313" key="6">
    <source>
        <dbReference type="EMBL" id="QMW90582.1"/>
    </source>
</evidence>
<dbReference type="Pfam" id="PF19127">
    <property type="entry name" value="Choline_bind_3"/>
    <property type="match status" value="1"/>
</dbReference>
<evidence type="ECO:0000259" key="4">
    <source>
        <dbReference type="SMART" id="SM00646"/>
    </source>
</evidence>
<gene>
    <name evidence="5" type="ORF">FF104_04485</name>
    <name evidence="6" type="ORF">FF104_06305</name>
</gene>
<accession>A0AAP9UDK1</accession>
<evidence type="ECO:0000256" key="1">
    <source>
        <dbReference type="ARBA" id="ARBA00022737"/>
    </source>
</evidence>
<feature type="repeat" description="Cell wall-binding" evidence="3">
    <location>
        <begin position="253"/>
        <end position="272"/>
    </location>
</feature>
<dbReference type="PROSITE" id="PS51170">
    <property type="entry name" value="CW"/>
    <property type="match status" value="2"/>
</dbReference>
<proteinExistence type="predicted"/>
<dbReference type="GO" id="GO:0008745">
    <property type="term" value="F:N-acetylmuramoyl-L-alanine amidase activity"/>
    <property type="evidence" value="ECO:0007669"/>
    <property type="project" value="InterPro"/>
</dbReference>
<dbReference type="InterPro" id="IPR018337">
    <property type="entry name" value="Cell_wall/Cho-bd_repeat"/>
</dbReference>
<dbReference type="InterPro" id="IPR050695">
    <property type="entry name" value="N-acetylmuramoyl_amidase_3"/>
</dbReference>
<dbReference type="AlphaFoldDB" id="A0AAP9UDK1"/>
<dbReference type="Gene3D" id="2.10.270.10">
    <property type="entry name" value="Cholin Binding"/>
    <property type="match status" value="1"/>
</dbReference>
<protein>
    <submittedName>
        <fullName evidence="5">N-acetylmuramoyl-L-alanine amidase</fullName>
    </submittedName>
</protein>
<dbReference type="EMBL" id="CP040626">
    <property type="protein sequence ID" value="QMW90230.1"/>
    <property type="molecule type" value="Genomic_DNA"/>
</dbReference>
<evidence type="ECO:0000313" key="7">
    <source>
        <dbReference type="Proteomes" id="UP000515243"/>
    </source>
</evidence>
<dbReference type="Pfam" id="PF01520">
    <property type="entry name" value="Amidase_3"/>
    <property type="match status" value="1"/>
</dbReference>
<dbReference type="Pfam" id="PF01473">
    <property type="entry name" value="Choline_bind_1"/>
    <property type="match status" value="1"/>
</dbReference>
<dbReference type="EMBL" id="CP040626">
    <property type="protein sequence ID" value="QMW90582.1"/>
    <property type="molecule type" value="Genomic_DNA"/>
</dbReference>
<dbReference type="SUPFAM" id="SSF69360">
    <property type="entry name" value="Cell wall binding repeat"/>
    <property type="match status" value="1"/>
</dbReference>
<keyword evidence="1" id="KW-0677">Repeat</keyword>
<dbReference type="Gene3D" id="3.40.630.40">
    <property type="entry name" value="Zn-dependent exopeptidases"/>
    <property type="match status" value="1"/>
</dbReference>
<dbReference type="SMART" id="SM00646">
    <property type="entry name" value="Ami_3"/>
    <property type="match status" value="1"/>
</dbReference>
<dbReference type="CDD" id="cd02696">
    <property type="entry name" value="MurNAc-LAA"/>
    <property type="match status" value="1"/>
</dbReference>
<organism evidence="5 7">
    <name type="scientific">Clostridium butyricum</name>
    <dbReference type="NCBI Taxonomy" id="1492"/>
    <lineage>
        <taxon>Bacteria</taxon>
        <taxon>Bacillati</taxon>
        <taxon>Bacillota</taxon>
        <taxon>Clostridia</taxon>
        <taxon>Eubacteriales</taxon>
        <taxon>Clostridiaceae</taxon>
        <taxon>Clostridium</taxon>
    </lineage>
</organism>
<dbReference type="InterPro" id="IPR002508">
    <property type="entry name" value="MurNAc-LAA_cat"/>
</dbReference>
<dbReference type="PANTHER" id="PTHR30404:SF0">
    <property type="entry name" value="N-ACETYLMURAMOYL-L-ALANINE AMIDASE AMIC"/>
    <property type="match status" value="1"/>
</dbReference>
<feature type="repeat" description="Cell wall-binding" evidence="3">
    <location>
        <begin position="273"/>
        <end position="292"/>
    </location>
</feature>
<evidence type="ECO:0000256" key="2">
    <source>
        <dbReference type="ARBA" id="ARBA00022801"/>
    </source>
</evidence>
<dbReference type="GO" id="GO:0030288">
    <property type="term" value="C:outer membrane-bounded periplasmic space"/>
    <property type="evidence" value="ECO:0007669"/>
    <property type="project" value="TreeGrafter"/>
</dbReference>
<dbReference type="GO" id="GO:0009253">
    <property type="term" value="P:peptidoglycan catabolic process"/>
    <property type="evidence" value="ECO:0007669"/>
    <property type="project" value="InterPro"/>
</dbReference>
<reference evidence="5 7" key="1">
    <citation type="submission" date="2019-05" db="EMBL/GenBank/DDBJ databases">
        <authorList>
            <person name="Schori C."/>
            <person name="Ahrens C."/>
        </authorList>
    </citation>
    <scope>NUCLEOTIDE SEQUENCE [LARGE SCALE GENOMIC DNA]</scope>
    <source>
        <strain evidence="5 7">DSM 10702</strain>
    </source>
</reference>
<keyword evidence="2" id="KW-0378">Hydrolase</keyword>
<feature type="domain" description="MurNAc-LAA" evidence="4">
    <location>
        <begin position="70"/>
        <end position="174"/>
    </location>
</feature>
<dbReference type="Proteomes" id="UP000515243">
    <property type="component" value="Chromosome 1"/>
</dbReference>
<dbReference type="SUPFAM" id="SSF53187">
    <property type="entry name" value="Zn-dependent exopeptidases"/>
    <property type="match status" value="1"/>
</dbReference>
<evidence type="ECO:0000313" key="5">
    <source>
        <dbReference type="EMBL" id="QMW90230.1"/>
    </source>
</evidence>